<dbReference type="Pfam" id="PF01887">
    <property type="entry name" value="SAM_HAT_N"/>
    <property type="match status" value="1"/>
</dbReference>
<accession>A0A1H2QPU7</accession>
<dbReference type="SUPFAM" id="SSF101852">
    <property type="entry name" value="Bacterial fluorinating enzyme, C-terminal domain"/>
    <property type="match status" value="1"/>
</dbReference>
<proteinExistence type="inferred from homology"/>
<feature type="domain" description="S-adenosyl-l-methionine hydroxide adenosyltransferase C-terminal" evidence="4">
    <location>
        <begin position="166"/>
        <end position="243"/>
    </location>
</feature>
<sequence>MMSPIRRLVLVTDFGDGIYVGQMRARLDDLIPGVPVVDLVHDLPPFRIDLAAYLLPALVRDMPAGSIYVCVVDPGVGGARGGLLVQTRDSWFIGPDNGLLVPLVYWAEGTVVNRIGWCPSLLSASFHGRDWFAPAAARLAVGTDLQLCPIDPADMVGSDWPKERAAVVYVDRFGNLMTGLQATGRPRTHALQVGERRLCHARTFCEVASGEAFWYENAFGLVEIAVNLGRADRELGLSPGAPIGPFLPLG</sequence>
<dbReference type="PANTHER" id="PTHR35092:SF1">
    <property type="entry name" value="CHLORINASE MJ1651"/>
    <property type="match status" value="1"/>
</dbReference>
<reference evidence="6" key="1">
    <citation type="submission" date="2016-10" db="EMBL/GenBank/DDBJ databases">
        <authorList>
            <person name="Varghese N."/>
            <person name="Submissions S."/>
        </authorList>
    </citation>
    <scope>NUCLEOTIDE SEQUENCE [LARGE SCALE GENOMIC DNA]</scope>
    <source>
        <strain evidence="6">DSM 217</strain>
    </source>
</reference>
<evidence type="ECO:0000313" key="6">
    <source>
        <dbReference type="Proteomes" id="UP000198816"/>
    </source>
</evidence>
<comment type="similarity">
    <text evidence="2">Belongs to the SAM hydrolase / SAM-dependent halogenase family.</text>
</comment>
<evidence type="ECO:0000259" key="4">
    <source>
        <dbReference type="Pfam" id="PF20257"/>
    </source>
</evidence>
<dbReference type="Pfam" id="PF20257">
    <property type="entry name" value="SAM_HAT_C"/>
    <property type="match status" value="1"/>
</dbReference>
<feature type="domain" description="S-adenosyl-l-methionine hydroxide adenosyltransferase N-terminal" evidence="3">
    <location>
        <begin position="8"/>
        <end position="146"/>
    </location>
</feature>
<evidence type="ECO:0000256" key="2">
    <source>
        <dbReference type="ARBA" id="ARBA00024035"/>
    </source>
</evidence>
<dbReference type="PIRSF" id="PIRSF006779">
    <property type="entry name" value="UCP006779"/>
    <property type="match status" value="1"/>
</dbReference>
<keyword evidence="1" id="KW-0949">S-adenosyl-L-methionine</keyword>
<dbReference type="SUPFAM" id="SSF102522">
    <property type="entry name" value="Bacterial fluorinating enzyme, N-terminal domain"/>
    <property type="match status" value="1"/>
</dbReference>
<dbReference type="InterPro" id="IPR046469">
    <property type="entry name" value="SAM_HAT_N"/>
</dbReference>
<dbReference type="InterPro" id="IPR046470">
    <property type="entry name" value="SAM_HAT_C"/>
</dbReference>
<evidence type="ECO:0000313" key="5">
    <source>
        <dbReference type="EMBL" id="SDW09216.1"/>
    </source>
</evidence>
<dbReference type="InterPro" id="IPR002747">
    <property type="entry name" value="SAM_OH_AdoTrfase"/>
</dbReference>
<dbReference type="EMBL" id="FNNZ01000001">
    <property type="protein sequence ID" value="SDW09216.1"/>
    <property type="molecule type" value="Genomic_DNA"/>
</dbReference>
<dbReference type="RefSeq" id="WP_093027525.1">
    <property type="nucleotide sequence ID" value="NZ_FNNZ01000001.1"/>
</dbReference>
<evidence type="ECO:0000256" key="1">
    <source>
        <dbReference type="ARBA" id="ARBA00022691"/>
    </source>
</evidence>
<dbReference type="Gene3D" id="3.40.50.10790">
    <property type="entry name" value="S-adenosyl-l-methionine hydroxide adenosyltransferase, N-terminal"/>
    <property type="match status" value="1"/>
</dbReference>
<keyword evidence="6" id="KW-1185">Reference proteome</keyword>
<gene>
    <name evidence="5" type="ORF">SAMN05421783_101376</name>
</gene>
<dbReference type="Proteomes" id="UP000198816">
    <property type="component" value="Unassembled WGS sequence"/>
</dbReference>
<protein>
    <recommendedName>
        <fullName evidence="7">SAM-dependent chlorinase/fluorinase</fullName>
    </recommendedName>
</protein>
<evidence type="ECO:0008006" key="7">
    <source>
        <dbReference type="Google" id="ProtNLM"/>
    </source>
</evidence>
<dbReference type="STRING" id="1058.SAMN05421783_101376"/>
<dbReference type="InterPro" id="IPR023228">
    <property type="entry name" value="SAM_OH_AdoTrfase_N_sf"/>
</dbReference>
<name>A0A1H2QPU7_THIRO</name>
<dbReference type="InterPro" id="IPR023227">
    <property type="entry name" value="SAM_OH_AdoTrfase_C_sf"/>
</dbReference>
<dbReference type="Gene3D" id="2.40.30.90">
    <property type="entry name" value="Bacterial fluorinating enzyme like"/>
    <property type="match status" value="1"/>
</dbReference>
<dbReference type="AlphaFoldDB" id="A0A1H2QPU7"/>
<evidence type="ECO:0000259" key="3">
    <source>
        <dbReference type="Pfam" id="PF01887"/>
    </source>
</evidence>
<dbReference type="OrthoDB" id="9792195at2"/>
<organism evidence="5 6">
    <name type="scientific">Thiocapsa roseopersicina</name>
    <dbReference type="NCBI Taxonomy" id="1058"/>
    <lineage>
        <taxon>Bacteria</taxon>
        <taxon>Pseudomonadati</taxon>
        <taxon>Pseudomonadota</taxon>
        <taxon>Gammaproteobacteria</taxon>
        <taxon>Chromatiales</taxon>
        <taxon>Chromatiaceae</taxon>
        <taxon>Thiocapsa</taxon>
    </lineage>
</organism>
<dbReference type="PANTHER" id="PTHR35092">
    <property type="entry name" value="CHLORINASE MJ1651"/>
    <property type="match status" value="1"/>
</dbReference>